<reference evidence="2" key="2">
    <citation type="journal article" date="2016" name="Sci. Rep.">
        <title>Dictyocaulus viviparus genome, variome and transcriptome elucidate lungworm biology and support future intervention.</title>
        <authorList>
            <person name="McNulty S.N."/>
            <person name="Strube C."/>
            <person name="Rosa B.A."/>
            <person name="Martin J.C."/>
            <person name="Tyagi R."/>
            <person name="Choi Y.J."/>
            <person name="Wang Q."/>
            <person name="Hallsworth Pepin K."/>
            <person name="Zhang X."/>
            <person name="Ozersky P."/>
            <person name="Wilson R.K."/>
            <person name="Sternberg P.W."/>
            <person name="Gasser R.B."/>
            <person name="Mitreva M."/>
        </authorList>
    </citation>
    <scope>NUCLEOTIDE SEQUENCE [LARGE SCALE GENOMIC DNA]</scope>
    <source>
        <strain evidence="2">HannoverDv2000</strain>
    </source>
</reference>
<reference evidence="1 2" key="1">
    <citation type="submission" date="2013-11" db="EMBL/GenBank/DDBJ databases">
        <title>Draft genome of the bovine lungworm Dictyocaulus viviparus.</title>
        <authorList>
            <person name="Mitreva M."/>
        </authorList>
    </citation>
    <scope>NUCLEOTIDE SEQUENCE [LARGE SCALE GENOMIC DNA]</scope>
    <source>
        <strain evidence="1 2">HannoverDv2000</strain>
    </source>
</reference>
<dbReference type="Proteomes" id="UP000053766">
    <property type="component" value="Unassembled WGS sequence"/>
</dbReference>
<evidence type="ECO:0000313" key="2">
    <source>
        <dbReference type="Proteomes" id="UP000053766"/>
    </source>
</evidence>
<name>A0A0D8XIF3_DICVI</name>
<dbReference type="EMBL" id="KN716479">
    <property type="protein sequence ID" value="KJH44368.1"/>
    <property type="molecule type" value="Genomic_DNA"/>
</dbReference>
<organism evidence="1 2">
    <name type="scientific">Dictyocaulus viviparus</name>
    <name type="common">Bovine lungworm</name>
    <dbReference type="NCBI Taxonomy" id="29172"/>
    <lineage>
        <taxon>Eukaryota</taxon>
        <taxon>Metazoa</taxon>
        <taxon>Ecdysozoa</taxon>
        <taxon>Nematoda</taxon>
        <taxon>Chromadorea</taxon>
        <taxon>Rhabditida</taxon>
        <taxon>Rhabditina</taxon>
        <taxon>Rhabditomorpha</taxon>
        <taxon>Strongyloidea</taxon>
        <taxon>Metastrongylidae</taxon>
        <taxon>Dictyocaulus</taxon>
    </lineage>
</organism>
<gene>
    <name evidence="1" type="ORF">DICVIV_09608</name>
</gene>
<keyword evidence="2" id="KW-1185">Reference proteome</keyword>
<proteinExistence type="predicted"/>
<protein>
    <submittedName>
        <fullName evidence="1">Uncharacterized protein</fullName>
    </submittedName>
</protein>
<accession>A0A0D8XIF3</accession>
<evidence type="ECO:0000313" key="1">
    <source>
        <dbReference type="EMBL" id="KJH44368.1"/>
    </source>
</evidence>
<sequence>MASDIGKKISLLDMLEALYNLRTPLTLTIVYNRL</sequence>
<dbReference type="AlphaFoldDB" id="A0A0D8XIF3"/>